<evidence type="ECO:0000313" key="11">
    <source>
        <dbReference type="Proteomes" id="UP000282551"/>
    </source>
</evidence>
<dbReference type="Pfam" id="PF00441">
    <property type="entry name" value="Acyl-CoA_dh_1"/>
    <property type="match status" value="1"/>
</dbReference>
<evidence type="ECO:0000256" key="3">
    <source>
        <dbReference type="ARBA" id="ARBA00022630"/>
    </source>
</evidence>
<accession>A0A448ICE0</accession>
<protein>
    <submittedName>
        <fullName evidence="10">Acyl-CoA dehydrogenase</fullName>
        <ecNumber evidence="10">1.3.99.-</ecNumber>
    </submittedName>
</protein>
<dbReference type="CDD" id="cd00567">
    <property type="entry name" value="ACAD"/>
    <property type="match status" value="1"/>
</dbReference>
<evidence type="ECO:0000256" key="2">
    <source>
        <dbReference type="ARBA" id="ARBA00009347"/>
    </source>
</evidence>
<dbReference type="GO" id="GO:0050660">
    <property type="term" value="F:flavin adenine dinucleotide binding"/>
    <property type="evidence" value="ECO:0007669"/>
    <property type="project" value="InterPro"/>
</dbReference>
<dbReference type="EC" id="1.3.99.-" evidence="10"/>
<dbReference type="InterPro" id="IPR036250">
    <property type="entry name" value="AcylCo_DH-like_C"/>
</dbReference>
<comment type="similarity">
    <text evidence="2 6">Belongs to the acyl-CoA dehydrogenase family.</text>
</comment>
<dbReference type="InterPro" id="IPR046373">
    <property type="entry name" value="Acyl-CoA_Oxase/DH_mid-dom_sf"/>
</dbReference>
<proteinExistence type="inferred from homology"/>
<dbReference type="PANTHER" id="PTHR43884">
    <property type="entry name" value="ACYL-COA DEHYDROGENASE"/>
    <property type="match status" value="1"/>
</dbReference>
<evidence type="ECO:0000256" key="4">
    <source>
        <dbReference type="ARBA" id="ARBA00022827"/>
    </source>
</evidence>
<dbReference type="GO" id="GO:0003995">
    <property type="term" value="F:acyl-CoA dehydrogenase activity"/>
    <property type="evidence" value="ECO:0007669"/>
    <property type="project" value="TreeGrafter"/>
</dbReference>
<dbReference type="InterPro" id="IPR006091">
    <property type="entry name" value="Acyl-CoA_Oxase/DH_mid-dom"/>
</dbReference>
<dbReference type="EMBL" id="LR134355">
    <property type="protein sequence ID" value="VEG50123.1"/>
    <property type="molecule type" value="Genomic_DNA"/>
</dbReference>
<gene>
    <name evidence="10" type="primary">fadE18</name>
    <name evidence="10" type="ORF">NCTC10485_04440</name>
</gene>
<evidence type="ECO:0000259" key="7">
    <source>
        <dbReference type="Pfam" id="PF00441"/>
    </source>
</evidence>
<feature type="domain" description="Acyl-CoA dehydrogenase/oxidase N-terminal" evidence="9">
    <location>
        <begin position="3"/>
        <end position="113"/>
    </location>
</feature>
<name>A0A448ICE0_MYCCI</name>
<dbReference type="InterPro" id="IPR009075">
    <property type="entry name" value="AcylCo_DH/oxidase_C"/>
</dbReference>
<evidence type="ECO:0000313" key="10">
    <source>
        <dbReference type="EMBL" id="VEG50123.1"/>
    </source>
</evidence>
<organism evidence="10 11">
    <name type="scientific">Mycolicibacterium chitae</name>
    <name type="common">Mycobacterium chitae</name>
    <dbReference type="NCBI Taxonomy" id="1792"/>
    <lineage>
        <taxon>Bacteria</taxon>
        <taxon>Bacillati</taxon>
        <taxon>Actinomycetota</taxon>
        <taxon>Actinomycetes</taxon>
        <taxon>Mycobacteriales</taxon>
        <taxon>Mycobacteriaceae</taxon>
        <taxon>Mycolicibacterium</taxon>
    </lineage>
</organism>
<sequence length="366" mass="37910">MSSEIKALREAVSGLLQKHSSEARVRELMATDTGHDETAWAELSDMGLLGLAVPEQFGGAGAGHVEMSAVCEEMGRALLCGPFFSTAVLAPALLAAGGDAAEQARVLPTIADGSAVVALAFAEGTAATPPAEPATAAAESADGWRLTGEKNYVLDAGAADVLYVLAATPQGPSVFAVQRGAAGFEALPLTGVDLTRKLHRVRFSDTPARLVGEPGTGAATFAAALEAGGVAMLGEQAGGTYRAMQMAVDYARTRFQFGRAIGSFQAVKHMCADMLLEAESAVSAARHVAAAYDAGDANRAADLALAQAYCGDAYVTVAATGIQVHGGIGFTWEHPAHLYLRRARTDAQLLGDPAWHRERYLQLKGA</sequence>
<keyword evidence="4 6" id="KW-0274">FAD</keyword>
<dbReference type="InterPro" id="IPR013786">
    <property type="entry name" value="AcylCoA_DH/ox_N"/>
</dbReference>
<dbReference type="AlphaFoldDB" id="A0A448ICE0"/>
<evidence type="ECO:0000259" key="8">
    <source>
        <dbReference type="Pfam" id="PF02770"/>
    </source>
</evidence>
<dbReference type="SUPFAM" id="SSF56645">
    <property type="entry name" value="Acyl-CoA dehydrogenase NM domain-like"/>
    <property type="match status" value="1"/>
</dbReference>
<dbReference type="RefSeq" id="WP_235666250.1">
    <property type="nucleotide sequence ID" value="NZ_AP022604.1"/>
</dbReference>
<dbReference type="Pfam" id="PF02771">
    <property type="entry name" value="Acyl-CoA_dh_N"/>
    <property type="match status" value="1"/>
</dbReference>
<dbReference type="Gene3D" id="2.40.110.10">
    <property type="entry name" value="Butyryl-CoA Dehydrogenase, subunit A, domain 2"/>
    <property type="match status" value="1"/>
</dbReference>
<dbReference type="InterPro" id="IPR037069">
    <property type="entry name" value="AcylCoA_DH/ox_N_sf"/>
</dbReference>
<dbReference type="Pfam" id="PF02770">
    <property type="entry name" value="Acyl-CoA_dh_M"/>
    <property type="match status" value="1"/>
</dbReference>
<evidence type="ECO:0000256" key="1">
    <source>
        <dbReference type="ARBA" id="ARBA00001974"/>
    </source>
</evidence>
<keyword evidence="3 6" id="KW-0285">Flavoprotein</keyword>
<dbReference type="PANTHER" id="PTHR43884:SF20">
    <property type="entry name" value="ACYL-COA DEHYDROGENASE FADE28"/>
    <property type="match status" value="1"/>
</dbReference>
<feature type="domain" description="Acyl-CoA oxidase/dehydrogenase middle" evidence="8">
    <location>
        <begin position="118"/>
        <end position="193"/>
    </location>
</feature>
<feature type="domain" description="Acyl-CoA dehydrogenase/oxidase C-terminal" evidence="7">
    <location>
        <begin position="216"/>
        <end position="357"/>
    </location>
</feature>
<evidence type="ECO:0000259" key="9">
    <source>
        <dbReference type="Pfam" id="PF02771"/>
    </source>
</evidence>
<dbReference type="SUPFAM" id="SSF47203">
    <property type="entry name" value="Acyl-CoA dehydrogenase C-terminal domain-like"/>
    <property type="match status" value="1"/>
</dbReference>
<keyword evidence="5 6" id="KW-0560">Oxidoreductase</keyword>
<evidence type="ECO:0000256" key="6">
    <source>
        <dbReference type="RuleBase" id="RU362125"/>
    </source>
</evidence>
<dbReference type="Gene3D" id="1.10.540.10">
    <property type="entry name" value="Acyl-CoA dehydrogenase/oxidase, N-terminal domain"/>
    <property type="match status" value="1"/>
</dbReference>
<dbReference type="Proteomes" id="UP000282551">
    <property type="component" value="Chromosome"/>
</dbReference>
<keyword evidence="11" id="KW-1185">Reference proteome</keyword>
<dbReference type="Gene3D" id="1.20.140.10">
    <property type="entry name" value="Butyryl-CoA Dehydrogenase, subunit A, domain 3"/>
    <property type="match status" value="1"/>
</dbReference>
<dbReference type="InterPro" id="IPR009100">
    <property type="entry name" value="AcylCoA_DH/oxidase_NM_dom_sf"/>
</dbReference>
<comment type="cofactor">
    <cofactor evidence="1 6">
        <name>FAD</name>
        <dbReference type="ChEBI" id="CHEBI:57692"/>
    </cofactor>
</comment>
<reference evidence="10 11" key="1">
    <citation type="submission" date="2018-12" db="EMBL/GenBank/DDBJ databases">
        <authorList>
            <consortium name="Pathogen Informatics"/>
        </authorList>
    </citation>
    <scope>NUCLEOTIDE SEQUENCE [LARGE SCALE GENOMIC DNA]</scope>
    <source>
        <strain evidence="10 11">NCTC10485</strain>
    </source>
</reference>
<evidence type="ECO:0000256" key="5">
    <source>
        <dbReference type="ARBA" id="ARBA00023002"/>
    </source>
</evidence>